<dbReference type="KEGG" id="mass:CR152_28190"/>
<name>A0A2D2DSJ4_9BURK</name>
<dbReference type="EMBL" id="CP024608">
    <property type="protein sequence ID" value="ATQ77952.1"/>
    <property type="molecule type" value="Genomic_DNA"/>
</dbReference>
<proteinExistence type="predicted"/>
<organism evidence="1 2">
    <name type="scientific">Massilia violaceinigra</name>
    <dbReference type="NCBI Taxonomy" id="2045208"/>
    <lineage>
        <taxon>Bacteria</taxon>
        <taxon>Pseudomonadati</taxon>
        <taxon>Pseudomonadota</taxon>
        <taxon>Betaproteobacteria</taxon>
        <taxon>Burkholderiales</taxon>
        <taxon>Oxalobacteraceae</taxon>
        <taxon>Telluria group</taxon>
        <taxon>Massilia</taxon>
    </lineage>
</organism>
<evidence type="ECO:0000313" key="1">
    <source>
        <dbReference type="EMBL" id="ATQ77952.1"/>
    </source>
</evidence>
<sequence>MNVAFSNATGASTTVASAPTPIVTVFPEIAVICLIPETPAMVMYCPTARSAELLTTSWSLALAMLPFVAPPLSVP</sequence>
<accession>A0A2D2DSJ4</accession>
<evidence type="ECO:0000313" key="2">
    <source>
        <dbReference type="Proteomes" id="UP000229897"/>
    </source>
</evidence>
<dbReference type="Proteomes" id="UP000229897">
    <property type="component" value="Chromosome"/>
</dbReference>
<dbReference type="AlphaFoldDB" id="A0A2D2DSJ4"/>
<keyword evidence="2" id="KW-1185">Reference proteome</keyword>
<gene>
    <name evidence="1" type="ORF">CR152_28190</name>
</gene>
<reference evidence="1" key="1">
    <citation type="submission" date="2017-10" db="EMBL/GenBank/DDBJ databases">
        <title>Massilia psychrophilum sp. nov., a novel purple-pigmented bacterium isolated from Tianshan glacier, Xinjiang Municipality, China.</title>
        <authorList>
            <person name="Wang H."/>
        </authorList>
    </citation>
    <scope>NUCLEOTIDE SEQUENCE [LARGE SCALE GENOMIC DNA]</scope>
    <source>
        <strain evidence="1">B2</strain>
    </source>
</reference>
<protein>
    <submittedName>
        <fullName evidence="1">Uncharacterized protein</fullName>
    </submittedName>
</protein>